<evidence type="ECO:0000313" key="3">
    <source>
        <dbReference type="Proteomes" id="UP000264980"/>
    </source>
</evidence>
<proteinExistence type="predicted"/>
<feature type="transmembrane region" description="Helical" evidence="1">
    <location>
        <begin position="12"/>
        <end position="34"/>
    </location>
</feature>
<gene>
    <name evidence="2" type="ORF">AV903_16765</name>
</gene>
<name>A0A345CV46_9GAMM</name>
<keyword evidence="1" id="KW-0472">Membrane</keyword>
<dbReference type="AlphaFoldDB" id="A0A345CV46"/>
<keyword evidence="1" id="KW-1133">Transmembrane helix</keyword>
<dbReference type="Proteomes" id="UP000264980">
    <property type="component" value="Chromosome"/>
</dbReference>
<evidence type="ECO:0000256" key="1">
    <source>
        <dbReference type="SAM" id="Phobius"/>
    </source>
</evidence>
<dbReference type="EMBL" id="CP013970">
    <property type="protein sequence ID" value="AXF77313.1"/>
    <property type="molecule type" value="Genomic_DNA"/>
</dbReference>
<accession>A0A345CV46</accession>
<organism evidence="2 3">
    <name type="scientific">Erwinia tracheiphila</name>
    <dbReference type="NCBI Taxonomy" id="65700"/>
    <lineage>
        <taxon>Bacteria</taxon>
        <taxon>Pseudomonadati</taxon>
        <taxon>Pseudomonadota</taxon>
        <taxon>Gammaproteobacteria</taxon>
        <taxon>Enterobacterales</taxon>
        <taxon>Erwiniaceae</taxon>
        <taxon>Erwinia</taxon>
    </lineage>
</organism>
<reference evidence="2 3" key="1">
    <citation type="submission" date="2016-01" db="EMBL/GenBank/DDBJ databases">
        <authorList>
            <person name="Oliw E.H."/>
        </authorList>
    </citation>
    <scope>NUCLEOTIDE SEQUENCE [LARGE SCALE GENOMIC DNA]</scope>
    <source>
        <strain evidence="2 3">MDcuke</strain>
    </source>
</reference>
<protein>
    <submittedName>
        <fullName evidence="2">Uncharacterized protein</fullName>
    </submittedName>
</protein>
<keyword evidence="1" id="KW-0812">Transmembrane</keyword>
<evidence type="ECO:0000313" key="2">
    <source>
        <dbReference type="EMBL" id="AXF77313.1"/>
    </source>
</evidence>
<sequence length="60" mass="6351">MAVIHENVLLGGWIIGLSLMPVRLSCYLIIPAALQGGIKTARRLMAGSGIVQVTAIDNMC</sequence>